<evidence type="ECO:0000313" key="2">
    <source>
        <dbReference type="EMBL" id="TMI95162.1"/>
    </source>
</evidence>
<reference evidence="2 3" key="1">
    <citation type="journal article" date="2019" name="Nat. Microbiol.">
        <title>Mediterranean grassland soil C-N compound turnover is dependent on rainfall and depth, and is mediated by genomically divergent microorganisms.</title>
        <authorList>
            <person name="Diamond S."/>
            <person name="Andeer P.F."/>
            <person name="Li Z."/>
            <person name="Crits-Christoph A."/>
            <person name="Burstein D."/>
            <person name="Anantharaman K."/>
            <person name="Lane K.R."/>
            <person name="Thomas B.C."/>
            <person name="Pan C."/>
            <person name="Northen T.R."/>
            <person name="Banfield J.F."/>
        </authorList>
    </citation>
    <scope>NUCLEOTIDE SEQUENCE [LARGE SCALE GENOMIC DNA]</scope>
    <source>
        <strain evidence="2">NP_4</strain>
    </source>
</reference>
<gene>
    <name evidence="2" type="ORF">E6H01_14560</name>
</gene>
<protein>
    <submittedName>
        <fullName evidence="2">Uncharacterized protein</fullName>
    </submittedName>
</protein>
<feature type="region of interest" description="Disordered" evidence="1">
    <location>
        <begin position="1"/>
        <end position="29"/>
    </location>
</feature>
<name>A0A537KHP1_9BACT</name>
<feature type="compositionally biased region" description="Low complexity" evidence="1">
    <location>
        <begin position="1"/>
        <end position="17"/>
    </location>
</feature>
<sequence length="101" mass="10231">MIGATTVGAGRAGASSASPPPVISSHQHGVPGGNSVWCPACDACAAAWCRQAAIARSVTPPGPAASQVPAASTRVGNSDPRRIGPQVYAYTRGWRNPPRAR</sequence>
<organism evidence="2 3">
    <name type="scientific">Candidatus Segetimicrobium genomatis</name>
    <dbReference type="NCBI Taxonomy" id="2569760"/>
    <lineage>
        <taxon>Bacteria</taxon>
        <taxon>Bacillati</taxon>
        <taxon>Candidatus Sysuimicrobiota</taxon>
        <taxon>Candidatus Sysuimicrobiia</taxon>
        <taxon>Candidatus Sysuimicrobiales</taxon>
        <taxon>Candidatus Segetimicrobiaceae</taxon>
        <taxon>Candidatus Segetimicrobium</taxon>
    </lineage>
</organism>
<dbReference type="Proteomes" id="UP000319353">
    <property type="component" value="Unassembled WGS sequence"/>
</dbReference>
<proteinExistence type="predicted"/>
<feature type="region of interest" description="Disordered" evidence="1">
    <location>
        <begin position="59"/>
        <end position="101"/>
    </location>
</feature>
<evidence type="ECO:0000313" key="3">
    <source>
        <dbReference type="Proteomes" id="UP000319353"/>
    </source>
</evidence>
<evidence type="ECO:0000256" key="1">
    <source>
        <dbReference type="SAM" id="MobiDB-lite"/>
    </source>
</evidence>
<comment type="caution">
    <text evidence="2">The sequence shown here is derived from an EMBL/GenBank/DDBJ whole genome shotgun (WGS) entry which is preliminary data.</text>
</comment>
<accession>A0A537KHP1</accession>
<dbReference type="AlphaFoldDB" id="A0A537KHP1"/>
<dbReference type="EMBL" id="VBAL01000299">
    <property type="protein sequence ID" value="TMI95162.1"/>
    <property type="molecule type" value="Genomic_DNA"/>
</dbReference>